<evidence type="ECO:0000256" key="1">
    <source>
        <dbReference type="ARBA" id="ARBA00022729"/>
    </source>
</evidence>
<dbReference type="Gene3D" id="3.90.10.10">
    <property type="entry name" value="Cytochrome C3"/>
    <property type="match status" value="7"/>
</dbReference>
<dbReference type="EMBL" id="CP036290">
    <property type="protein sequence ID" value="QDU83307.1"/>
    <property type="molecule type" value="Genomic_DNA"/>
</dbReference>
<protein>
    <submittedName>
        <fullName evidence="2">Class III cytochrome C family protein</fullName>
    </submittedName>
</protein>
<dbReference type="PANTHER" id="PTHR35038">
    <property type="entry name" value="DISSIMILATORY SULFITE REDUCTASE SIRA"/>
    <property type="match status" value="1"/>
</dbReference>
<keyword evidence="3" id="KW-1185">Reference proteome</keyword>
<evidence type="ECO:0000313" key="3">
    <source>
        <dbReference type="Proteomes" id="UP000319342"/>
    </source>
</evidence>
<dbReference type="InterPro" id="IPR036280">
    <property type="entry name" value="Multihaem_cyt_sf"/>
</dbReference>
<dbReference type="RefSeq" id="WP_145182766.1">
    <property type="nucleotide sequence ID" value="NZ_CP036290.1"/>
</dbReference>
<keyword evidence="1" id="KW-0732">Signal</keyword>
<dbReference type="OrthoDB" id="245844at2"/>
<dbReference type="InterPro" id="IPR051829">
    <property type="entry name" value="Multiheme_Cytochr_ET"/>
</dbReference>
<dbReference type="AlphaFoldDB" id="A0A518CVP8"/>
<dbReference type="SUPFAM" id="SSF48695">
    <property type="entry name" value="Multiheme cytochromes"/>
    <property type="match status" value="3"/>
</dbReference>
<evidence type="ECO:0000313" key="2">
    <source>
        <dbReference type="EMBL" id="QDU83307.1"/>
    </source>
</evidence>
<gene>
    <name evidence="2" type="ORF">Pla163_04050</name>
</gene>
<reference evidence="2 3" key="1">
    <citation type="submission" date="2019-02" db="EMBL/GenBank/DDBJ databases">
        <title>Deep-cultivation of Planctomycetes and their phenomic and genomic characterization uncovers novel biology.</title>
        <authorList>
            <person name="Wiegand S."/>
            <person name="Jogler M."/>
            <person name="Boedeker C."/>
            <person name="Pinto D."/>
            <person name="Vollmers J."/>
            <person name="Rivas-Marin E."/>
            <person name="Kohn T."/>
            <person name="Peeters S.H."/>
            <person name="Heuer A."/>
            <person name="Rast P."/>
            <person name="Oberbeckmann S."/>
            <person name="Bunk B."/>
            <person name="Jeske O."/>
            <person name="Meyerdierks A."/>
            <person name="Storesund J.E."/>
            <person name="Kallscheuer N."/>
            <person name="Luecker S."/>
            <person name="Lage O.M."/>
            <person name="Pohl T."/>
            <person name="Merkel B.J."/>
            <person name="Hornburger P."/>
            <person name="Mueller R.-W."/>
            <person name="Bruemmer F."/>
            <person name="Labrenz M."/>
            <person name="Spormann A.M."/>
            <person name="Op den Camp H."/>
            <person name="Overmann J."/>
            <person name="Amann R."/>
            <person name="Jetten M.S.M."/>
            <person name="Mascher T."/>
            <person name="Medema M.H."/>
            <person name="Devos D.P."/>
            <person name="Kaster A.-K."/>
            <person name="Ovreas L."/>
            <person name="Rohde M."/>
            <person name="Galperin M.Y."/>
            <person name="Jogler C."/>
        </authorList>
    </citation>
    <scope>NUCLEOTIDE SEQUENCE [LARGE SCALE GENOMIC DNA]</scope>
    <source>
        <strain evidence="2 3">Pla163</strain>
    </source>
</reference>
<accession>A0A518CVP8</accession>
<dbReference type="Proteomes" id="UP000319342">
    <property type="component" value="Chromosome"/>
</dbReference>
<organism evidence="2 3">
    <name type="scientific">Rohdeia mirabilis</name>
    <dbReference type="NCBI Taxonomy" id="2528008"/>
    <lineage>
        <taxon>Bacteria</taxon>
        <taxon>Pseudomonadati</taxon>
        <taxon>Planctomycetota</taxon>
        <taxon>Planctomycetia</taxon>
        <taxon>Planctomycetia incertae sedis</taxon>
        <taxon>Rohdeia</taxon>
    </lineage>
</organism>
<proteinExistence type="predicted"/>
<name>A0A518CVP8_9BACT</name>
<sequence length="804" mass="83910" precursor="true">MKVADPRVLLSIASLALVVMLVVIDLGRTSPGPLSSTHAAVAELVGQDGCVQCHGSGGVTLVQACLSCHTAIEEQLADGHGFHGALDAEIARACASCHVEHHGDDVPLSGAMAFARAGVPEIDGFDHGHTQFGLEGAHDELRCAECHANADAVTLKKGEPRFLGAEQACATCHEDPHEGTYSESCATCHGQEHPFAAVASFAHGDAFPLVGAHGRPGCSDCHPLEGVHSIATLANLGRPETERACSDCHENPHTSDFVATTAALASLRVENACVLCHDAVHDSFTVGATIDEPQHAATGFALDAPHAGLDCAACHQDAAVATFAERFPGRSRSDCASCHEDPHVGQFDPGGPSAFAGASCVDCHTLDAFHPHAFDTEQHGSTTFPLTGAHVAADCAGCHVPEHPELLDESTLGAVNFASAESTCAACHADAHEGGLAFLENAGGCAECHTTTAFDDVDRETFDHGRAHFALTGAHAALDCAKCHTEASEPDAFGRTFGRVAEAPQGHAACSGCHDDVHAGRFEEVAALLDAYDRSDVPAIERPVLDGALAAIDHHADGRIGCARCHGTDDFAAVDRKVFEHGAWTGFALDGAHDAISCESCHGPGAATGRRFGFAHERWSGPLDACATCHTDPHLGAFDRTGPADVDGRVGCARCHTTSGFVGGVRERFDHDRWTEFALTDSHAAADCAACHTLPRADATGMHLGLAQGTSCADCHTDPHLGQFDVNGRTDCASCHAAPTTFADLRFDHDVDTRFPLDAQHAALDCAACHRANPLPGGGEVVRYKPLGTACVDCHGLGFEEEQR</sequence>